<organism evidence="2 3">
    <name type="scientific">Natrialba asiatica (strain ATCC 700177 / DSM 12278 / JCM 9576 / FERM P-10747 / NBRC 102637 / 172P1)</name>
    <dbReference type="NCBI Taxonomy" id="29540"/>
    <lineage>
        <taxon>Archaea</taxon>
        <taxon>Methanobacteriati</taxon>
        <taxon>Methanobacteriota</taxon>
        <taxon>Stenosarchaea group</taxon>
        <taxon>Halobacteria</taxon>
        <taxon>Halobacteriales</taxon>
        <taxon>Natrialbaceae</taxon>
        <taxon>Natrialba</taxon>
    </lineage>
</organism>
<dbReference type="AlphaFoldDB" id="M0ATS2"/>
<evidence type="ECO:0000313" key="3">
    <source>
        <dbReference type="Proteomes" id="UP000011554"/>
    </source>
</evidence>
<feature type="region of interest" description="Disordered" evidence="1">
    <location>
        <begin position="720"/>
        <end position="742"/>
    </location>
</feature>
<dbReference type="SMART" id="SM00564">
    <property type="entry name" value="PQQ"/>
    <property type="match status" value="2"/>
</dbReference>
<gene>
    <name evidence="2" type="ORF">C481_11085</name>
</gene>
<proteinExistence type="predicted"/>
<dbReference type="InterPro" id="IPR011047">
    <property type="entry name" value="Quinoprotein_ADH-like_sf"/>
</dbReference>
<evidence type="ECO:0000313" key="2">
    <source>
        <dbReference type="EMBL" id="ELZ00774.1"/>
    </source>
</evidence>
<dbReference type="Proteomes" id="UP000011554">
    <property type="component" value="Unassembled WGS sequence"/>
</dbReference>
<comment type="caution">
    <text evidence="2">The sequence shown here is derived from an EMBL/GenBank/DDBJ whole genome shotgun (WGS) entry which is preliminary data.</text>
</comment>
<evidence type="ECO:0008006" key="4">
    <source>
        <dbReference type="Google" id="ProtNLM"/>
    </source>
</evidence>
<dbReference type="EMBL" id="AOIO01000029">
    <property type="protein sequence ID" value="ELZ00774.1"/>
    <property type="molecule type" value="Genomic_DNA"/>
</dbReference>
<dbReference type="InterPro" id="IPR018391">
    <property type="entry name" value="PQQ_b-propeller_rpt"/>
</dbReference>
<evidence type="ECO:0000256" key="1">
    <source>
        <dbReference type="SAM" id="MobiDB-lite"/>
    </source>
</evidence>
<dbReference type="Gene3D" id="2.130.10.10">
    <property type="entry name" value="YVTN repeat-like/Quinoprotein amine dehydrogenase"/>
    <property type="match status" value="1"/>
</dbReference>
<dbReference type="InterPro" id="IPR015943">
    <property type="entry name" value="WD40/YVTN_repeat-like_dom_sf"/>
</dbReference>
<dbReference type="SUPFAM" id="SSF63829">
    <property type="entry name" value="Calcium-dependent phosphotriesterase"/>
    <property type="match status" value="1"/>
</dbReference>
<name>M0ATS2_NATA1</name>
<protein>
    <recommendedName>
        <fullName evidence="4">Pyrrolo-quinoline quinone</fullName>
    </recommendedName>
</protein>
<accession>M0ATS2</accession>
<dbReference type="STRING" id="29540.C481_11085"/>
<dbReference type="SUPFAM" id="SSF50998">
    <property type="entry name" value="Quinoprotein alcohol dehydrogenase-like"/>
    <property type="match status" value="1"/>
</dbReference>
<dbReference type="PATRIC" id="fig|29540.5.peg.2245"/>
<sequence>MFTTKESEIEPYNYAYSSSTGELIFFDNEGNVSWRKSLPEEPFDIVVDSDRNAYVFYNNQPDRIISYSPDGNVRWTVSEEDVAGFGDSDIEFLDIDISDWGYLYILTDRVTDWEDDWCVFVKDTGTNGWPDIPEYSITDDEAGDSPKLVRYDDETSDEYPESQRYLVVSGGEGDQGAHVNHNTVYMDESLGSNFDPVGVIPRYDVSSPEPFVFGEDILYFVPEGTADPHGISLFSNDVIDGVADDDDALYFIETNGSNSTRLFKYIAENPSESIHPDNDYAEIVWERSINSSSGSIEIDQTGTIYVGCESDGIRAYNADDGSEAWTLDDESYTTVSHPQLPGSQDAWEAKNTVVRTVADNSLKVTSASVDPHTPLRIIVDESEGLNAIVRIPNLQSTSSSTTETRGISATADIDQTVGHSSTETAPVLTELAITQFTDIIATTNSTPVSTPTSVTIGEPELVGLGVSDTDRVGVGVDPVDTTGASLTTNRTVVYNGRVEILDSNEMATSLNEDVDIGVGASILNPSETTHTLVESALLDTTAHPIAVESHSTIRDSSTISLTAQELTPSGFSVATPNVHLVESELSLSEINTLQGIIDDVHADVVDISILEITSGKFERDEARLLISSKISIPESETSGATSSKIVFATSIPTDISSISNAKSGDLTYTTTTLQERSNIFTSITLTPTLIDLTVSLHAPFQYSQVVRKLSVGSNGMSVSGENDLRISGGNDADIYSSERSDE</sequence>
<reference evidence="2 3" key="1">
    <citation type="journal article" date="2014" name="PLoS Genet.">
        <title>Phylogenetically driven sequencing of extremely halophilic archaea reveals strategies for static and dynamic osmo-response.</title>
        <authorList>
            <person name="Becker E.A."/>
            <person name="Seitzer P.M."/>
            <person name="Tritt A."/>
            <person name="Larsen D."/>
            <person name="Krusor M."/>
            <person name="Yao A.I."/>
            <person name="Wu D."/>
            <person name="Madern D."/>
            <person name="Eisen J.A."/>
            <person name="Darling A.E."/>
            <person name="Facciotti M.T."/>
        </authorList>
    </citation>
    <scope>NUCLEOTIDE SEQUENCE [LARGE SCALE GENOMIC DNA]</scope>
    <source>
        <strain evidence="2 3">DSM 12278</strain>
    </source>
</reference>
<keyword evidence="3" id="KW-1185">Reference proteome</keyword>